<comment type="caution">
    <text evidence="1">The sequence shown here is derived from an EMBL/GenBank/DDBJ whole genome shotgun (WGS) entry which is preliminary data.</text>
</comment>
<dbReference type="AlphaFoldDB" id="A0A9Q0N0L9"/>
<dbReference type="Proteomes" id="UP001151699">
    <property type="component" value="Chromosome B"/>
</dbReference>
<proteinExistence type="predicted"/>
<dbReference type="EMBL" id="WJQU01000002">
    <property type="protein sequence ID" value="KAJ6641508.1"/>
    <property type="molecule type" value="Genomic_DNA"/>
</dbReference>
<accession>A0A9Q0N0L9</accession>
<evidence type="ECO:0000313" key="2">
    <source>
        <dbReference type="Proteomes" id="UP001151699"/>
    </source>
</evidence>
<name>A0A9Q0N0L9_9DIPT</name>
<dbReference type="PANTHER" id="PTHR47111">
    <property type="entry name" value="BCDNA.LD29892"/>
    <property type="match status" value="1"/>
</dbReference>
<dbReference type="Gene3D" id="6.10.140.2220">
    <property type="match status" value="1"/>
</dbReference>
<gene>
    <name evidence="1" type="ORF">Bhyg_06447</name>
</gene>
<dbReference type="InterPro" id="IPR046341">
    <property type="entry name" value="SET_dom_sf"/>
</dbReference>
<dbReference type="OrthoDB" id="62495at2759"/>
<feature type="non-terminal residue" evidence="1">
    <location>
        <position position="1"/>
    </location>
</feature>
<sequence>DADGVYVDIFQTFPEDPLDVVRQNERITTKNNEMSKNYRKEGYDCFIENKVLNAMELYNRSLCFAENNSEDVDVSLAIHNHFPLQHMQYLQQRRDYAIRMRQEYGGLRREVGELVKKLDFPACENYPGMANALSIKRNAQSGRHIVANSKIGVGKMVLFEKPFLRQGGIYDMCAICWKNYSNFFPCEKCNNTLFCASCRENRSSHSLFCGNALDEKDQIWLRCFSIAFGIFPTAAGLMEFVENALTEHLRIPVSCEWRNRDVVRLPSKITSNTKLVAEHKISRAAEIVNGSRMQCG</sequence>
<feature type="non-terminal residue" evidence="1">
    <location>
        <position position="296"/>
    </location>
</feature>
<dbReference type="Gene3D" id="2.170.270.10">
    <property type="entry name" value="SET domain"/>
    <property type="match status" value="1"/>
</dbReference>
<evidence type="ECO:0000313" key="1">
    <source>
        <dbReference type="EMBL" id="KAJ6641508.1"/>
    </source>
</evidence>
<keyword evidence="2" id="KW-1185">Reference proteome</keyword>
<dbReference type="PANTHER" id="PTHR47111:SF1">
    <property type="entry name" value="SET AND MYND DOMAIN-CONTAINING PROTEIN 4"/>
    <property type="match status" value="1"/>
</dbReference>
<reference evidence="1" key="1">
    <citation type="submission" date="2022-07" db="EMBL/GenBank/DDBJ databases">
        <authorList>
            <person name="Trinca V."/>
            <person name="Uliana J.V.C."/>
            <person name="Torres T.T."/>
            <person name="Ward R.J."/>
            <person name="Monesi N."/>
        </authorList>
    </citation>
    <scope>NUCLEOTIDE SEQUENCE</scope>
    <source>
        <strain evidence="1">HSMRA1968</strain>
        <tissue evidence="1">Whole embryos</tissue>
    </source>
</reference>
<protein>
    <submittedName>
        <fullName evidence="1">Uncharacterized protein</fullName>
    </submittedName>
</protein>
<organism evidence="1 2">
    <name type="scientific">Pseudolycoriella hygida</name>
    <dbReference type="NCBI Taxonomy" id="35572"/>
    <lineage>
        <taxon>Eukaryota</taxon>
        <taxon>Metazoa</taxon>
        <taxon>Ecdysozoa</taxon>
        <taxon>Arthropoda</taxon>
        <taxon>Hexapoda</taxon>
        <taxon>Insecta</taxon>
        <taxon>Pterygota</taxon>
        <taxon>Neoptera</taxon>
        <taxon>Endopterygota</taxon>
        <taxon>Diptera</taxon>
        <taxon>Nematocera</taxon>
        <taxon>Sciaroidea</taxon>
        <taxon>Sciaridae</taxon>
        <taxon>Pseudolycoriella</taxon>
    </lineage>
</organism>